<sequence length="442" mass="50633">MESRHEVGMVLFKDEAKTVWYESERGHNADQQGAQHGPLTLTHLELDIFPIRVEGMAKAACRYYTDIYAPTTFRRLQIQGVAEDGPLLRHYIPLILSHHVSFVAMLANSTLQFDLMDRERDGPSPRAKALYDTSIRLLRQYLQSTADKVSDLVICTMMFLATFDKLTSNHDSAWIHLQAIREAIDRRGGPKQMAFDGWLATVTDSFVSHAECQRAVCRQLGGKAYTAKHLRRPVHPFPPALCAKISRLPQGFEDFCISERPVAAVIDIILVITAWLDSVRAAVSRGEESYLLASRGLVEANLTNATRCMELLQHPHLPLHDQFVLMALQAYCSLMDWSERGRFLNMAYLQVHTGLLPSSPCFLDTSYPRRYQAEWLTWVGMTMLASSHTNDLTWSLGTRILGKQEVERSWMERIRICERFFWNERLSYQVLRKMHFKSRKGA</sequence>
<dbReference type="EMBL" id="KN846970">
    <property type="protein sequence ID" value="KIW84077.1"/>
    <property type="molecule type" value="Genomic_DNA"/>
</dbReference>
<dbReference type="VEuPathDB" id="FungiDB:Z517_03323"/>
<dbReference type="PANTHER" id="PTHR37540:SF5">
    <property type="entry name" value="TRANSCRIPTION FACTOR DOMAIN-CONTAINING PROTEIN"/>
    <property type="match status" value="1"/>
</dbReference>
<gene>
    <name evidence="1" type="ORF">Z517_03323</name>
</gene>
<dbReference type="Proteomes" id="UP000053029">
    <property type="component" value="Unassembled WGS sequence"/>
</dbReference>
<evidence type="ECO:0000313" key="2">
    <source>
        <dbReference type="Proteomes" id="UP000053029"/>
    </source>
</evidence>
<protein>
    <recommendedName>
        <fullName evidence="3">Transcription factor domain-containing protein</fullName>
    </recommendedName>
</protein>
<name>A0A0D2FBS6_9EURO</name>
<dbReference type="HOGENOM" id="CLU_032227_4_1_1"/>
<dbReference type="Pfam" id="PF11951">
    <property type="entry name" value="Fungal_trans_2"/>
    <property type="match status" value="1"/>
</dbReference>
<dbReference type="InterPro" id="IPR021858">
    <property type="entry name" value="Fun_TF"/>
</dbReference>
<proteinExistence type="predicted"/>
<dbReference type="OrthoDB" id="4159781at2759"/>
<reference evidence="1 2" key="1">
    <citation type="submission" date="2015-01" db="EMBL/GenBank/DDBJ databases">
        <title>The Genome Sequence of Fonsecaea pedrosoi CBS 271.37.</title>
        <authorList>
            <consortium name="The Broad Institute Genomics Platform"/>
            <person name="Cuomo C."/>
            <person name="de Hoog S."/>
            <person name="Gorbushina A."/>
            <person name="Stielow B."/>
            <person name="Teixiera M."/>
            <person name="Abouelleil A."/>
            <person name="Chapman S.B."/>
            <person name="Priest M."/>
            <person name="Young S.K."/>
            <person name="Wortman J."/>
            <person name="Nusbaum C."/>
            <person name="Birren B."/>
        </authorList>
    </citation>
    <scope>NUCLEOTIDE SEQUENCE [LARGE SCALE GENOMIC DNA]</scope>
    <source>
        <strain evidence="1 2">CBS 271.37</strain>
    </source>
</reference>
<organism evidence="1 2">
    <name type="scientific">Fonsecaea pedrosoi CBS 271.37</name>
    <dbReference type="NCBI Taxonomy" id="1442368"/>
    <lineage>
        <taxon>Eukaryota</taxon>
        <taxon>Fungi</taxon>
        <taxon>Dikarya</taxon>
        <taxon>Ascomycota</taxon>
        <taxon>Pezizomycotina</taxon>
        <taxon>Eurotiomycetes</taxon>
        <taxon>Chaetothyriomycetidae</taxon>
        <taxon>Chaetothyriales</taxon>
        <taxon>Herpotrichiellaceae</taxon>
        <taxon>Fonsecaea</taxon>
    </lineage>
</organism>
<dbReference type="AlphaFoldDB" id="A0A0D2FBS6"/>
<dbReference type="GeneID" id="25302813"/>
<keyword evidence="2" id="KW-1185">Reference proteome</keyword>
<dbReference type="RefSeq" id="XP_013287885.1">
    <property type="nucleotide sequence ID" value="XM_013432431.1"/>
</dbReference>
<evidence type="ECO:0000313" key="1">
    <source>
        <dbReference type="EMBL" id="KIW84077.1"/>
    </source>
</evidence>
<evidence type="ECO:0008006" key="3">
    <source>
        <dbReference type="Google" id="ProtNLM"/>
    </source>
</evidence>
<dbReference type="PANTHER" id="PTHR37540">
    <property type="entry name" value="TRANSCRIPTION FACTOR (ACR-2), PUTATIVE-RELATED-RELATED"/>
    <property type="match status" value="1"/>
</dbReference>
<accession>A0A0D2FBS6</accession>